<organism evidence="2 3">
    <name type="scientific">Streptomyces asoensis</name>
    <dbReference type="NCBI Taxonomy" id="249586"/>
    <lineage>
        <taxon>Bacteria</taxon>
        <taxon>Bacillati</taxon>
        <taxon>Actinomycetota</taxon>
        <taxon>Actinomycetes</taxon>
        <taxon>Kitasatosporales</taxon>
        <taxon>Streptomycetaceae</taxon>
        <taxon>Streptomyces</taxon>
    </lineage>
</organism>
<reference evidence="3" key="1">
    <citation type="submission" date="2023-07" db="EMBL/GenBank/DDBJ databases">
        <title>Whole genome shotgun sequence of Streptomyces cacaoi subsp. asoensis NBRC 13813.</title>
        <authorList>
            <person name="Komaki H."/>
            <person name="Tamura T."/>
        </authorList>
    </citation>
    <scope>NUCLEOTIDE SEQUENCE [LARGE SCALE GENOMIC DNA]</scope>
    <source>
        <strain evidence="3">NBRC 13813</strain>
    </source>
</reference>
<keyword evidence="3" id="KW-1185">Reference proteome</keyword>
<protein>
    <recommendedName>
        <fullName evidence="4">Secreted protein</fullName>
    </recommendedName>
</protein>
<name>A0ABQ3S4Y3_9ACTN</name>
<evidence type="ECO:0000256" key="1">
    <source>
        <dbReference type="SAM" id="SignalP"/>
    </source>
</evidence>
<proteinExistence type="predicted"/>
<dbReference type="Proteomes" id="UP000649259">
    <property type="component" value="Unassembled WGS sequence"/>
</dbReference>
<gene>
    <name evidence="2" type="ORF">Saso_48510</name>
</gene>
<evidence type="ECO:0000313" key="2">
    <source>
        <dbReference type="EMBL" id="GHI63201.1"/>
    </source>
</evidence>
<feature type="chain" id="PRO_5045045325" description="Secreted protein" evidence="1">
    <location>
        <begin position="30"/>
        <end position="87"/>
    </location>
</feature>
<evidence type="ECO:0000313" key="3">
    <source>
        <dbReference type="Proteomes" id="UP000649259"/>
    </source>
</evidence>
<keyword evidence="1" id="KW-0732">Signal</keyword>
<sequence length="87" mass="8484">MSAWVMVTTRWATIVGAAAGAAWATPAGASSAAAASAAVSAAPPRALRPRRLRSARGASFGPVLPAAVFARVAAVSSILGSSIPVSP</sequence>
<evidence type="ECO:0008006" key="4">
    <source>
        <dbReference type="Google" id="ProtNLM"/>
    </source>
</evidence>
<accession>A0ABQ3S4Y3</accession>
<feature type="signal peptide" evidence="1">
    <location>
        <begin position="1"/>
        <end position="29"/>
    </location>
</feature>
<comment type="caution">
    <text evidence="2">The sequence shown here is derived from an EMBL/GenBank/DDBJ whole genome shotgun (WGS) entry which is preliminary data.</text>
</comment>
<dbReference type="EMBL" id="BNEB01000005">
    <property type="protein sequence ID" value="GHI63201.1"/>
    <property type="molecule type" value="Genomic_DNA"/>
</dbReference>